<dbReference type="HOGENOM" id="CLU_2319316_0_0_4"/>
<name>A1WKZ5_VEREI</name>
<protein>
    <submittedName>
        <fullName evidence="1">Uncharacterized protein</fullName>
    </submittedName>
</protein>
<dbReference type="Proteomes" id="UP000000374">
    <property type="component" value="Chromosome"/>
</dbReference>
<accession>A1WKZ5</accession>
<reference evidence="2" key="1">
    <citation type="submission" date="2006-12" db="EMBL/GenBank/DDBJ databases">
        <title>Complete sequence of chromosome 1 of Verminephrobacter eiseniae EF01-2.</title>
        <authorList>
            <person name="Copeland A."/>
            <person name="Lucas S."/>
            <person name="Lapidus A."/>
            <person name="Barry K."/>
            <person name="Detter J.C."/>
            <person name="Glavina del Rio T."/>
            <person name="Dalin E."/>
            <person name="Tice H."/>
            <person name="Pitluck S."/>
            <person name="Chertkov O."/>
            <person name="Brettin T."/>
            <person name="Bruce D."/>
            <person name="Han C."/>
            <person name="Tapia R."/>
            <person name="Gilna P."/>
            <person name="Schmutz J."/>
            <person name="Larimer F."/>
            <person name="Land M."/>
            <person name="Hauser L."/>
            <person name="Kyrpides N."/>
            <person name="Kim E."/>
            <person name="Stahl D."/>
            <person name="Richardson P."/>
        </authorList>
    </citation>
    <scope>NUCLEOTIDE SEQUENCE [LARGE SCALE GENOMIC DNA]</scope>
    <source>
        <strain evidence="2">EF01-2</strain>
    </source>
</reference>
<dbReference type="EMBL" id="CP000542">
    <property type="protein sequence ID" value="ABM58302.1"/>
    <property type="molecule type" value="Genomic_DNA"/>
</dbReference>
<dbReference type="AlphaFoldDB" id="A1WKZ5"/>
<organism evidence="1 2">
    <name type="scientific">Verminephrobacter eiseniae (strain EF01-2)</name>
    <dbReference type="NCBI Taxonomy" id="391735"/>
    <lineage>
        <taxon>Bacteria</taxon>
        <taxon>Pseudomonadati</taxon>
        <taxon>Pseudomonadota</taxon>
        <taxon>Betaproteobacteria</taxon>
        <taxon>Burkholderiales</taxon>
        <taxon>Comamonadaceae</taxon>
        <taxon>Verminephrobacter</taxon>
    </lineage>
</organism>
<sequence>MAKMTLWRLVPVELPGCHRCHRCVRWRGHDISSPIPMPMPLRPGCFAALQVAALPRPGVSGLEGGASGLARPLARRPWHGVVRSRLGTAGDAGCDEKLR</sequence>
<gene>
    <name evidence="1" type="ordered locus">Veis_2557</name>
</gene>
<dbReference type="STRING" id="391735.Veis_2557"/>
<keyword evidence="2" id="KW-1185">Reference proteome</keyword>
<evidence type="ECO:0000313" key="1">
    <source>
        <dbReference type="EMBL" id="ABM58302.1"/>
    </source>
</evidence>
<evidence type="ECO:0000313" key="2">
    <source>
        <dbReference type="Proteomes" id="UP000000374"/>
    </source>
</evidence>
<proteinExistence type="predicted"/>
<dbReference type="KEGG" id="vei:Veis_2557"/>